<proteinExistence type="predicted"/>
<gene>
    <name evidence="2" type="ORF">PVAP13_7KG315706</name>
</gene>
<feature type="region of interest" description="Disordered" evidence="1">
    <location>
        <begin position="72"/>
        <end position="111"/>
    </location>
</feature>
<accession>A0A8T0QKI8</accession>
<evidence type="ECO:0000313" key="2">
    <source>
        <dbReference type="EMBL" id="KAG2574243.1"/>
    </source>
</evidence>
<evidence type="ECO:0000313" key="3">
    <source>
        <dbReference type="Proteomes" id="UP000823388"/>
    </source>
</evidence>
<sequence>MLKQHILAGLLSWCSSADGSLRRRGRAGDASQHRQFVRQDQHCGGLWNWRAQDGVQRAGCCHAWMDDDGRVAVKPGGRGRAESGKAHRRRGETATGGWKIKRLRGIGRKAR</sequence>
<dbReference type="Proteomes" id="UP000823388">
    <property type="component" value="Chromosome 7K"/>
</dbReference>
<feature type="compositionally biased region" description="Basic residues" evidence="1">
    <location>
        <begin position="99"/>
        <end position="111"/>
    </location>
</feature>
<name>A0A8T0QKI8_PANVG</name>
<protein>
    <submittedName>
        <fullName evidence="2">Uncharacterized protein</fullName>
    </submittedName>
</protein>
<reference evidence="2" key="1">
    <citation type="submission" date="2020-05" db="EMBL/GenBank/DDBJ databases">
        <title>WGS assembly of Panicum virgatum.</title>
        <authorList>
            <person name="Lovell J.T."/>
            <person name="Jenkins J."/>
            <person name="Shu S."/>
            <person name="Juenger T.E."/>
            <person name="Schmutz J."/>
        </authorList>
    </citation>
    <scope>NUCLEOTIDE SEQUENCE</scope>
    <source>
        <strain evidence="2">AP13</strain>
    </source>
</reference>
<keyword evidence="3" id="KW-1185">Reference proteome</keyword>
<evidence type="ECO:0000256" key="1">
    <source>
        <dbReference type="SAM" id="MobiDB-lite"/>
    </source>
</evidence>
<comment type="caution">
    <text evidence="2">The sequence shown here is derived from an EMBL/GenBank/DDBJ whole genome shotgun (WGS) entry which is preliminary data.</text>
</comment>
<dbReference type="AlphaFoldDB" id="A0A8T0QKI8"/>
<organism evidence="2 3">
    <name type="scientific">Panicum virgatum</name>
    <name type="common">Blackwell switchgrass</name>
    <dbReference type="NCBI Taxonomy" id="38727"/>
    <lineage>
        <taxon>Eukaryota</taxon>
        <taxon>Viridiplantae</taxon>
        <taxon>Streptophyta</taxon>
        <taxon>Embryophyta</taxon>
        <taxon>Tracheophyta</taxon>
        <taxon>Spermatophyta</taxon>
        <taxon>Magnoliopsida</taxon>
        <taxon>Liliopsida</taxon>
        <taxon>Poales</taxon>
        <taxon>Poaceae</taxon>
        <taxon>PACMAD clade</taxon>
        <taxon>Panicoideae</taxon>
        <taxon>Panicodae</taxon>
        <taxon>Paniceae</taxon>
        <taxon>Panicinae</taxon>
        <taxon>Panicum</taxon>
        <taxon>Panicum sect. Hiantes</taxon>
    </lineage>
</organism>
<dbReference type="EMBL" id="CM029049">
    <property type="protein sequence ID" value="KAG2574243.1"/>
    <property type="molecule type" value="Genomic_DNA"/>
</dbReference>